<dbReference type="InterPro" id="IPR039422">
    <property type="entry name" value="MarR/SlyA-like"/>
</dbReference>
<dbReference type="InterPro" id="IPR055166">
    <property type="entry name" value="Transc_reg_Sar_Rot_HTH"/>
</dbReference>
<reference evidence="5" key="1">
    <citation type="submission" date="2016-02" db="EMBL/GenBank/DDBJ databases">
        <title>Genomic sequences of Ochrobactrum anthropi.</title>
        <authorList>
            <person name="Chudasama K.S."/>
            <person name="Thaker V.S."/>
        </authorList>
    </citation>
    <scope>NUCLEOTIDE SEQUENCE [LARGE SCALE GENOMIC DNA]</scope>
    <source>
        <strain evidence="5">SUBG007</strain>
    </source>
</reference>
<dbReference type="SUPFAM" id="SSF46785">
    <property type="entry name" value="Winged helix' DNA-binding domain"/>
    <property type="match status" value="1"/>
</dbReference>
<dbReference type="InterPro" id="IPR036388">
    <property type="entry name" value="WH-like_DNA-bd_sf"/>
</dbReference>
<dbReference type="GO" id="GO:0003677">
    <property type="term" value="F:DNA binding"/>
    <property type="evidence" value="ECO:0007669"/>
    <property type="project" value="UniProtKB-KW"/>
</dbReference>
<name>A0A656Z257_BRUAN</name>
<evidence type="ECO:0000256" key="1">
    <source>
        <dbReference type="ARBA" id="ARBA00023015"/>
    </source>
</evidence>
<accession>A0A656Z257</accession>
<protein>
    <submittedName>
        <fullName evidence="5">Transcriptional regulator</fullName>
    </submittedName>
</protein>
<sequence>MTSTEAKWGAVSVYGGPFESPGFVLWRDFMRWQRGLNAVLKTFDLTQPQYAVLAVAGWLTREGKQVTQQDVVDFLKLDRMHISQIATRLELKGLIRRQASKTDLRSKIVTLTRDGHEKLTLVMPVVEAFDQAFFTQKHL</sequence>
<dbReference type="EMBL" id="LUAY01007767">
    <property type="protein sequence ID" value="KYB44760.1"/>
    <property type="molecule type" value="Genomic_DNA"/>
</dbReference>
<dbReference type="SMART" id="SM00347">
    <property type="entry name" value="HTH_MARR"/>
    <property type="match status" value="1"/>
</dbReference>
<dbReference type="Gene3D" id="1.10.10.10">
    <property type="entry name" value="Winged helix-like DNA-binding domain superfamily/Winged helix DNA-binding domain"/>
    <property type="match status" value="1"/>
</dbReference>
<dbReference type="GO" id="GO:0006950">
    <property type="term" value="P:response to stress"/>
    <property type="evidence" value="ECO:0007669"/>
    <property type="project" value="TreeGrafter"/>
</dbReference>
<proteinExistence type="predicted"/>
<dbReference type="AlphaFoldDB" id="A0A656Z257"/>
<dbReference type="GO" id="GO:0003700">
    <property type="term" value="F:DNA-binding transcription factor activity"/>
    <property type="evidence" value="ECO:0007669"/>
    <property type="project" value="InterPro"/>
</dbReference>
<dbReference type="PANTHER" id="PTHR33164:SF57">
    <property type="entry name" value="MARR-FAMILY TRANSCRIPTIONAL REGULATOR"/>
    <property type="match status" value="1"/>
</dbReference>
<gene>
    <name evidence="5" type="ORF">AB664_19855</name>
</gene>
<evidence type="ECO:0000259" key="4">
    <source>
        <dbReference type="PROSITE" id="PS50995"/>
    </source>
</evidence>
<keyword evidence="1" id="KW-0805">Transcription regulation</keyword>
<dbReference type="InterPro" id="IPR000835">
    <property type="entry name" value="HTH_MarR-typ"/>
</dbReference>
<dbReference type="Pfam" id="PF22381">
    <property type="entry name" value="Staph_reg_Sar_Rot"/>
    <property type="match status" value="1"/>
</dbReference>
<dbReference type="InterPro" id="IPR036390">
    <property type="entry name" value="WH_DNA-bd_sf"/>
</dbReference>
<evidence type="ECO:0000256" key="2">
    <source>
        <dbReference type="ARBA" id="ARBA00023125"/>
    </source>
</evidence>
<keyword evidence="3" id="KW-0804">Transcription</keyword>
<dbReference type="PRINTS" id="PR00598">
    <property type="entry name" value="HTHMARR"/>
</dbReference>
<evidence type="ECO:0000256" key="3">
    <source>
        <dbReference type="ARBA" id="ARBA00023163"/>
    </source>
</evidence>
<comment type="caution">
    <text evidence="5">The sequence shown here is derived from an EMBL/GenBank/DDBJ whole genome shotgun (WGS) entry which is preliminary data.</text>
</comment>
<organism evidence="5">
    <name type="scientific">Brucella anthropi</name>
    <name type="common">Ochrobactrum anthropi</name>
    <dbReference type="NCBI Taxonomy" id="529"/>
    <lineage>
        <taxon>Bacteria</taxon>
        <taxon>Pseudomonadati</taxon>
        <taxon>Pseudomonadota</taxon>
        <taxon>Alphaproteobacteria</taxon>
        <taxon>Hyphomicrobiales</taxon>
        <taxon>Brucellaceae</taxon>
        <taxon>Brucella/Ochrobactrum group</taxon>
        <taxon>Brucella</taxon>
    </lineage>
</organism>
<feature type="domain" description="HTH marR-type" evidence="4">
    <location>
        <begin position="1"/>
        <end position="139"/>
    </location>
</feature>
<dbReference type="PANTHER" id="PTHR33164">
    <property type="entry name" value="TRANSCRIPTIONAL REGULATOR, MARR FAMILY"/>
    <property type="match status" value="1"/>
</dbReference>
<dbReference type="PROSITE" id="PS50995">
    <property type="entry name" value="HTH_MARR_2"/>
    <property type="match status" value="1"/>
</dbReference>
<keyword evidence="2" id="KW-0238">DNA-binding</keyword>
<evidence type="ECO:0000313" key="5">
    <source>
        <dbReference type="EMBL" id="KYB44760.1"/>
    </source>
</evidence>